<name>A0A100HLH2_9DEIO</name>
<gene>
    <name evidence="2" type="ORF">DEIGR_101661</name>
</gene>
<sequence length="98" mass="10480">MQEGAQGAGLNGTGFADGALGGLGLPDEAGVLRFEQEVLRVKLTEFVLHSRLLRSRRRPRGDPCGRGPSASHGATRAGARTCTGWRMDDYAKGRRSVK</sequence>
<dbReference type="Proteomes" id="UP000056209">
    <property type="component" value="Unassembled WGS sequence"/>
</dbReference>
<keyword evidence="3" id="KW-1185">Reference proteome</keyword>
<organism evidence="2 3">
    <name type="scientific">Deinococcus grandis</name>
    <dbReference type="NCBI Taxonomy" id="57498"/>
    <lineage>
        <taxon>Bacteria</taxon>
        <taxon>Thermotogati</taxon>
        <taxon>Deinococcota</taxon>
        <taxon>Deinococci</taxon>
        <taxon>Deinococcales</taxon>
        <taxon>Deinococcaceae</taxon>
        <taxon>Deinococcus</taxon>
    </lineage>
</organism>
<dbReference type="AlphaFoldDB" id="A0A100HLH2"/>
<accession>A0A100HLH2</accession>
<reference evidence="3" key="1">
    <citation type="submission" date="2015-11" db="EMBL/GenBank/DDBJ databases">
        <title>Draft Genome Sequence of the Radioresistant Bacterium Deinococcus grandis, Isolated from Freshwater Fish in Japan.</title>
        <authorList>
            <person name="Satoh K."/>
            <person name="Onodera T."/>
            <person name="Omoso K."/>
            <person name="Takeda-Yano K."/>
            <person name="Katayama T."/>
            <person name="Oono Y."/>
            <person name="Narumi I."/>
        </authorList>
    </citation>
    <scope>NUCLEOTIDE SEQUENCE [LARGE SCALE GENOMIC DNA]</scope>
    <source>
        <strain evidence="3">ATCC 43672</strain>
    </source>
</reference>
<evidence type="ECO:0000313" key="2">
    <source>
        <dbReference type="EMBL" id="GAQ21634.1"/>
    </source>
</evidence>
<dbReference type="EMBL" id="BCMS01000001">
    <property type="protein sequence ID" value="GAQ21634.1"/>
    <property type="molecule type" value="Genomic_DNA"/>
</dbReference>
<proteinExistence type="predicted"/>
<feature type="region of interest" description="Disordered" evidence="1">
    <location>
        <begin position="54"/>
        <end position="79"/>
    </location>
</feature>
<evidence type="ECO:0000313" key="3">
    <source>
        <dbReference type="Proteomes" id="UP000056209"/>
    </source>
</evidence>
<protein>
    <submittedName>
        <fullName evidence="2">Protein Zfpm1</fullName>
    </submittedName>
</protein>
<evidence type="ECO:0000256" key="1">
    <source>
        <dbReference type="SAM" id="MobiDB-lite"/>
    </source>
</evidence>
<comment type="caution">
    <text evidence="2">The sequence shown here is derived from an EMBL/GenBank/DDBJ whole genome shotgun (WGS) entry which is preliminary data.</text>
</comment>